<name>A0A0K4RG46_ECOLX</name>
<gene>
    <name evidence="3" type="ORF">G4A38_03910</name>
    <name evidence="2" type="ORF">G4A47_01080</name>
</gene>
<accession>A0A0K4RG46</accession>
<dbReference type="Pfam" id="PF00419">
    <property type="entry name" value="Fimbrial"/>
    <property type="match status" value="1"/>
</dbReference>
<protein>
    <submittedName>
        <fullName evidence="3">Fimbrial protein</fullName>
    </submittedName>
</protein>
<evidence type="ECO:0000313" key="2">
    <source>
        <dbReference type="EMBL" id="NYP83843.1"/>
    </source>
</evidence>
<dbReference type="GO" id="GO:0043709">
    <property type="term" value="P:cell adhesion involved in single-species biofilm formation"/>
    <property type="evidence" value="ECO:0007669"/>
    <property type="project" value="TreeGrafter"/>
</dbReference>
<dbReference type="AlphaFoldDB" id="A0A0K4RG46"/>
<evidence type="ECO:0000313" key="4">
    <source>
        <dbReference type="Proteomes" id="UP000517067"/>
    </source>
</evidence>
<reference evidence="3 4" key="1">
    <citation type="journal article" date="2020" name="J. Appl. Microbiol.">
        <title>Genetic characterization of Shigatoxigenic and enteropathogenic Escherichia coli O80:H2 from diarrheic and septicemic calves and relatedness to human Shigatoxigenic E. coli O80:H2.</title>
        <authorList>
            <person name="Habets A."/>
            <person name="Crombe F."/>
            <person name="Nakamura K."/>
            <person name="Guerin V."/>
            <person name="De Rauw K."/>
            <person name="Pierard D."/>
            <person name="Saulmont M."/>
            <person name="Hayashi T."/>
            <person name="Mainil J.G."/>
            <person name="Thiry D."/>
        </authorList>
    </citation>
    <scope>NUCLEOTIDE SEQUENCE [LARGE SCALE GENOMIC DNA]</scope>
    <source>
        <strain evidence="3">EH3306</strain>
        <strain evidence="2 4">EH3307</strain>
    </source>
</reference>
<comment type="caution">
    <text evidence="3">The sequence shown here is derived from an EMBL/GenBank/DDBJ whole genome shotgun (WGS) entry which is preliminary data.</text>
</comment>
<dbReference type="InterPro" id="IPR000259">
    <property type="entry name" value="Adhesion_dom_fimbrial"/>
</dbReference>
<feature type="domain" description="Fimbrial-type adhesion" evidence="1">
    <location>
        <begin position="23"/>
        <end position="159"/>
    </location>
</feature>
<dbReference type="EMBL" id="JABUPU010000001">
    <property type="protein sequence ID" value="NYP83843.1"/>
    <property type="molecule type" value="Genomic_DNA"/>
</dbReference>
<organism evidence="3">
    <name type="scientific">Escherichia coli</name>
    <dbReference type="NCBI Taxonomy" id="562"/>
    <lineage>
        <taxon>Bacteria</taxon>
        <taxon>Pseudomonadati</taxon>
        <taxon>Pseudomonadota</taxon>
        <taxon>Gammaproteobacteria</taxon>
        <taxon>Enterobacterales</taxon>
        <taxon>Enterobacteriaceae</taxon>
        <taxon>Escherichia</taxon>
    </lineage>
</organism>
<dbReference type="PANTHER" id="PTHR33420:SF33">
    <property type="entry name" value="MINOR FIMBRIAL SUBUNIT"/>
    <property type="match status" value="1"/>
</dbReference>
<sequence length="159" mass="17427">MKQIAFFIMLVSYATVVSSSPDITFHGNLIAPPTCIVSENKTIEIAFNEVIISDISGDNYKREVPYSVECDSENTDTGIQMKLTWTGVETDFNDSAVETDVVGLGVELQQNGQRFQQGKAINISKTNLPKLHAVLVKKSGAVLSEGVFEAYATLQVDYQ</sequence>
<dbReference type="SUPFAM" id="SSF49401">
    <property type="entry name" value="Bacterial adhesins"/>
    <property type="match status" value="1"/>
</dbReference>
<dbReference type="InterPro" id="IPR036937">
    <property type="entry name" value="Adhesion_dom_fimbrial_sf"/>
</dbReference>
<dbReference type="InterPro" id="IPR008966">
    <property type="entry name" value="Adhesion_dom_sf"/>
</dbReference>
<dbReference type="PANTHER" id="PTHR33420">
    <property type="entry name" value="FIMBRIAL SUBUNIT ELFA-RELATED"/>
    <property type="match status" value="1"/>
</dbReference>
<evidence type="ECO:0000313" key="3">
    <source>
        <dbReference type="EMBL" id="NYQ37767.1"/>
    </source>
</evidence>
<dbReference type="InterPro" id="IPR050263">
    <property type="entry name" value="Bact_Fimbrial_Adh_Pro"/>
</dbReference>
<evidence type="ECO:0000259" key="1">
    <source>
        <dbReference type="Pfam" id="PF00419"/>
    </source>
</evidence>
<proteinExistence type="predicted"/>
<dbReference type="RefSeq" id="WP_033803098.1">
    <property type="nucleotide sequence ID" value="NZ_BGIJ01000048.1"/>
</dbReference>
<dbReference type="Gene3D" id="2.60.40.1090">
    <property type="entry name" value="Fimbrial-type adhesion domain"/>
    <property type="match status" value="1"/>
</dbReference>
<dbReference type="Proteomes" id="UP000517067">
    <property type="component" value="Unassembled WGS sequence"/>
</dbReference>
<dbReference type="GO" id="GO:0009289">
    <property type="term" value="C:pilus"/>
    <property type="evidence" value="ECO:0007669"/>
    <property type="project" value="InterPro"/>
</dbReference>
<dbReference type="Proteomes" id="UP000540485">
    <property type="component" value="Unassembled WGS sequence"/>
</dbReference>
<dbReference type="EMBL" id="JABUPJ010000003">
    <property type="protein sequence ID" value="NYQ37767.1"/>
    <property type="molecule type" value="Genomic_DNA"/>
</dbReference>